<dbReference type="InterPro" id="IPR001130">
    <property type="entry name" value="TatD-like"/>
</dbReference>
<dbReference type="PROSITE" id="PS01091">
    <property type="entry name" value="TATD_3"/>
    <property type="match status" value="1"/>
</dbReference>
<feature type="binding site" evidence="4">
    <location>
        <position position="7"/>
    </location>
    <ligand>
        <name>a divalent metal cation</name>
        <dbReference type="ChEBI" id="CHEBI:60240"/>
        <label>1</label>
    </ligand>
</feature>
<dbReference type="EMBL" id="BJXX01000077">
    <property type="protein sequence ID" value="GEN34372.1"/>
    <property type="molecule type" value="Genomic_DNA"/>
</dbReference>
<dbReference type="OrthoDB" id="9775608at2"/>
<evidence type="ECO:0008006" key="7">
    <source>
        <dbReference type="Google" id="ProtNLM"/>
    </source>
</evidence>
<evidence type="ECO:0000256" key="2">
    <source>
        <dbReference type="ARBA" id="ARBA00022723"/>
    </source>
</evidence>
<evidence type="ECO:0000256" key="4">
    <source>
        <dbReference type="PIRSR" id="PIRSR005902-1"/>
    </source>
</evidence>
<dbReference type="AlphaFoldDB" id="A0A511VAV9"/>
<evidence type="ECO:0000256" key="3">
    <source>
        <dbReference type="ARBA" id="ARBA00022801"/>
    </source>
</evidence>
<gene>
    <name evidence="5" type="ORF">ADA01nite_18320</name>
</gene>
<proteinExistence type="inferred from homology"/>
<accession>A0A511VAV9</accession>
<feature type="binding site" evidence="4">
    <location>
        <position position="204"/>
    </location>
    <ligand>
        <name>a divalent metal cation</name>
        <dbReference type="ChEBI" id="CHEBI:60240"/>
        <label>1</label>
    </ligand>
</feature>
<dbReference type="GO" id="GO:0046872">
    <property type="term" value="F:metal ion binding"/>
    <property type="evidence" value="ECO:0007669"/>
    <property type="project" value="UniProtKB-KW"/>
</dbReference>
<feature type="binding site" evidence="4">
    <location>
        <position position="94"/>
    </location>
    <ligand>
        <name>a divalent metal cation</name>
        <dbReference type="ChEBI" id="CHEBI:60240"/>
        <label>1</label>
    </ligand>
</feature>
<feature type="binding site" evidence="4">
    <location>
        <position position="156"/>
    </location>
    <ligand>
        <name>a divalent metal cation</name>
        <dbReference type="ChEBI" id="CHEBI:60240"/>
        <label>2</label>
    </ligand>
</feature>
<dbReference type="SUPFAM" id="SSF51556">
    <property type="entry name" value="Metallo-dependent hydrolases"/>
    <property type="match status" value="1"/>
</dbReference>
<dbReference type="PANTHER" id="PTHR46317:SF1">
    <property type="entry name" value="HYDROLASE, TATD FAMILY"/>
    <property type="match status" value="1"/>
</dbReference>
<evidence type="ECO:0000313" key="6">
    <source>
        <dbReference type="Proteomes" id="UP000321157"/>
    </source>
</evidence>
<dbReference type="Pfam" id="PF01026">
    <property type="entry name" value="TatD_DNase"/>
    <property type="match status" value="1"/>
</dbReference>
<dbReference type="InterPro" id="IPR032466">
    <property type="entry name" value="Metal_Hydrolase"/>
</dbReference>
<feature type="binding site" evidence="4">
    <location>
        <position position="9"/>
    </location>
    <ligand>
        <name>a divalent metal cation</name>
        <dbReference type="ChEBI" id="CHEBI:60240"/>
        <label>1</label>
    </ligand>
</feature>
<reference evidence="5 6" key="1">
    <citation type="submission" date="2019-07" db="EMBL/GenBank/DDBJ databases">
        <title>Whole genome shotgun sequence of Aneurinibacillus danicus NBRC 102444.</title>
        <authorList>
            <person name="Hosoyama A."/>
            <person name="Uohara A."/>
            <person name="Ohji S."/>
            <person name="Ichikawa N."/>
        </authorList>
    </citation>
    <scope>NUCLEOTIDE SEQUENCE [LARGE SCALE GENOMIC DNA]</scope>
    <source>
        <strain evidence="5 6">NBRC 102444</strain>
    </source>
</reference>
<dbReference type="GO" id="GO:0016788">
    <property type="term" value="F:hydrolase activity, acting on ester bonds"/>
    <property type="evidence" value="ECO:0007669"/>
    <property type="project" value="InterPro"/>
</dbReference>
<comment type="caution">
    <text evidence="5">The sequence shown here is derived from an EMBL/GenBank/DDBJ whole genome shotgun (WGS) entry which is preliminary data.</text>
</comment>
<dbReference type="Gene3D" id="3.20.20.140">
    <property type="entry name" value="Metal-dependent hydrolases"/>
    <property type="match status" value="1"/>
</dbReference>
<evidence type="ECO:0000313" key="5">
    <source>
        <dbReference type="EMBL" id="GEN34372.1"/>
    </source>
</evidence>
<evidence type="ECO:0000256" key="1">
    <source>
        <dbReference type="ARBA" id="ARBA00009275"/>
    </source>
</evidence>
<dbReference type="InterPro" id="IPR018228">
    <property type="entry name" value="DNase_TatD-rel_CS"/>
</dbReference>
<dbReference type="PANTHER" id="PTHR46317">
    <property type="entry name" value="HYDROLASE OF PHP SUPERFAMILY-RELATED PROTEIN"/>
    <property type="match status" value="1"/>
</dbReference>
<protein>
    <recommendedName>
        <fullName evidence="7">TatD family hydrolase</fullName>
    </recommendedName>
</protein>
<sequence>MQLMDSHIHLDRYPMDEVDKLVSGWREDGIAGVVAVSMNLASAYRTLELKQRYPEFIYAAVGYHPEQPLPCPGELDELISLLYKERKMIDAVGEVGLPHYNLEAVRELAAYRELLAQFALLSVKLDLPLVLHAVHDKAALAVEVLLLHGVRKAHFHWLKAPDEVVDRIIEHGYYISVTPEVCYRERDRRLARRVPLSHLLLETDGPWPHHGPFAGKMTTPLFLRKSIAAVAKLHGILPEEAAAASSQAVQNLYGQLGE</sequence>
<organism evidence="5 6">
    <name type="scientific">Aneurinibacillus danicus</name>
    <dbReference type="NCBI Taxonomy" id="267746"/>
    <lineage>
        <taxon>Bacteria</taxon>
        <taxon>Bacillati</taxon>
        <taxon>Bacillota</taxon>
        <taxon>Bacilli</taxon>
        <taxon>Bacillales</taxon>
        <taxon>Paenibacillaceae</taxon>
        <taxon>Aneurinibacillus group</taxon>
        <taxon>Aneurinibacillus</taxon>
    </lineage>
</organism>
<dbReference type="PIRSF" id="PIRSF005902">
    <property type="entry name" value="DNase_TatD"/>
    <property type="match status" value="1"/>
</dbReference>
<dbReference type="Proteomes" id="UP000321157">
    <property type="component" value="Unassembled WGS sequence"/>
</dbReference>
<keyword evidence="3" id="KW-0378">Hydrolase</keyword>
<name>A0A511VAV9_9BACL</name>
<keyword evidence="2 4" id="KW-0479">Metal-binding</keyword>
<keyword evidence="6" id="KW-1185">Reference proteome</keyword>
<dbReference type="RefSeq" id="WP_146809646.1">
    <property type="nucleotide sequence ID" value="NZ_BJXX01000077.1"/>
</dbReference>
<comment type="similarity">
    <text evidence="1">Belongs to the metallo-dependent hydrolases superfamily. TatD-type hydrolase family.</text>
</comment>
<feature type="binding site" evidence="4">
    <location>
        <position position="132"/>
    </location>
    <ligand>
        <name>a divalent metal cation</name>
        <dbReference type="ChEBI" id="CHEBI:60240"/>
        <label>2</label>
    </ligand>
</feature>